<dbReference type="InterPro" id="IPR036812">
    <property type="entry name" value="NAD(P)_OxRdtase_dom_sf"/>
</dbReference>
<dbReference type="RefSeq" id="WP_090635173.1">
    <property type="nucleotide sequence ID" value="NZ_CVRB01000003.1"/>
</dbReference>
<dbReference type="CDD" id="cd19076">
    <property type="entry name" value="AKR_AKR13A_13D"/>
    <property type="match status" value="1"/>
</dbReference>
<dbReference type="Pfam" id="PF00248">
    <property type="entry name" value="Aldo_ket_red"/>
    <property type="match status" value="1"/>
</dbReference>
<dbReference type="STRING" id="1499688.BN000_02811"/>
<protein>
    <submittedName>
        <fullName evidence="3">Aldo-keto reductase YakC</fullName>
    </submittedName>
</protein>
<dbReference type="AlphaFoldDB" id="A0A0U1NXU3"/>
<dbReference type="Gene3D" id="3.20.20.100">
    <property type="entry name" value="NADP-dependent oxidoreductase domain"/>
    <property type="match status" value="1"/>
</dbReference>
<accession>A0A0U1NXU3</accession>
<evidence type="ECO:0000259" key="2">
    <source>
        <dbReference type="Pfam" id="PF00248"/>
    </source>
</evidence>
<evidence type="ECO:0000256" key="1">
    <source>
        <dbReference type="ARBA" id="ARBA00023002"/>
    </source>
</evidence>
<name>A0A0U1NXU3_9BACI</name>
<dbReference type="PANTHER" id="PTHR43625">
    <property type="entry name" value="AFLATOXIN B1 ALDEHYDE REDUCTASE"/>
    <property type="match status" value="1"/>
</dbReference>
<evidence type="ECO:0000313" key="4">
    <source>
        <dbReference type="Proteomes" id="UP000199087"/>
    </source>
</evidence>
<dbReference type="InterPro" id="IPR023210">
    <property type="entry name" value="NADP_OxRdtase_dom"/>
</dbReference>
<dbReference type="GO" id="GO:0005737">
    <property type="term" value="C:cytoplasm"/>
    <property type="evidence" value="ECO:0007669"/>
    <property type="project" value="TreeGrafter"/>
</dbReference>
<dbReference type="OrthoDB" id="9773828at2"/>
<keyword evidence="4" id="KW-1185">Reference proteome</keyword>
<dbReference type="GO" id="GO:0016491">
    <property type="term" value="F:oxidoreductase activity"/>
    <property type="evidence" value="ECO:0007669"/>
    <property type="project" value="UniProtKB-KW"/>
</dbReference>
<organism evidence="3 4">
    <name type="scientific">Neobacillus massiliamazoniensis</name>
    <dbReference type="NCBI Taxonomy" id="1499688"/>
    <lineage>
        <taxon>Bacteria</taxon>
        <taxon>Bacillati</taxon>
        <taxon>Bacillota</taxon>
        <taxon>Bacilli</taxon>
        <taxon>Bacillales</taxon>
        <taxon>Bacillaceae</taxon>
        <taxon>Neobacillus</taxon>
    </lineage>
</organism>
<keyword evidence="1" id="KW-0560">Oxidoreductase</keyword>
<dbReference type="SUPFAM" id="SSF51430">
    <property type="entry name" value="NAD(P)-linked oxidoreductase"/>
    <property type="match status" value="1"/>
</dbReference>
<dbReference type="PANTHER" id="PTHR43625:SF40">
    <property type="entry name" value="ALDO-KETO REDUCTASE YAKC [NADP(+)]"/>
    <property type="match status" value="1"/>
</dbReference>
<dbReference type="Proteomes" id="UP000199087">
    <property type="component" value="Unassembled WGS sequence"/>
</dbReference>
<dbReference type="InterPro" id="IPR050791">
    <property type="entry name" value="Aldo-Keto_reductase"/>
</dbReference>
<sequence length="326" mass="35725">MKHRKLGNNGPSVSAIGYGAMVLVHGMYGEVEDTLSVKTIQHVIDSGITMIDTADAYANGHNEELVGQAIKDRRDKVFLATKFGIVFDANETSTPVTTNWNVLPINGKPEYVRKAIDGSLNRLGVDYLDLWYAHFPDPSTPIEDTVSTMAEVVQAGKVKYLGLSNVTAEQLRRAHAVHPITAVQYEYSLWSRNAETDLLPTARELGVGFVPWAPLGSGFLTGTVKSVSEGDFRNFNPRYQGENLKANQDRFAPIKAMAEELNVTPAQLALAWLLHKDEHIVPIPGSRNPVHIDSNAMATEISLTPEQLKLLDTLAPRDLAAGKTLL</sequence>
<proteinExistence type="predicted"/>
<reference evidence="4" key="1">
    <citation type="submission" date="2015-05" db="EMBL/GenBank/DDBJ databases">
        <authorList>
            <person name="Urmite Genomes"/>
        </authorList>
    </citation>
    <scope>NUCLEOTIDE SEQUENCE [LARGE SCALE GENOMIC DNA]</scope>
    <source>
        <strain evidence="4">LF1</strain>
    </source>
</reference>
<feature type="domain" description="NADP-dependent oxidoreductase" evidence="2">
    <location>
        <begin position="16"/>
        <end position="314"/>
    </location>
</feature>
<gene>
    <name evidence="3" type="primary">RBAM_3</name>
    <name evidence="3" type="ORF">BN000_02811</name>
</gene>
<dbReference type="EMBL" id="CVRB01000003">
    <property type="protein sequence ID" value="CRK82859.1"/>
    <property type="molecule type" value="Genomic_DNA"/>
</dbReference>
<evidence type="ECO:0000313" key="3">
    <source>
        <dbReference type="EMBL" id="CRK82859.1"/>
    </source>
</evidence>